<dbReference type="PROSITE" id="PS50090">
    <property type="entry name" value="MYB_LIKE"/>
    <property type="match status" value="1"/>
</dbReference>
<feature type="compositionally biased region" description="Basic and acidic residues" evidence="3">
    <location>
        <begin position="453"/>
        <end position="462"/>
    </location>
</feature>
<keyword evidence="2" id="KW-0539">Nucleus</keyword>
<accession>A0ABR2T2I4</accession>
<dbReference type="Pfam" id="PF00249">
    <property type="entry name" value="Myb_DNA-binding"/>
    <property type="match status" value="1"/>
</dbReference>
<evidence type="ECO:0000313" key="6">
    <source>
        <dbReference type="EMBL" id="KAK9031459.1"/>
    </source>
</evidence>
<reference evidence="6 7" key="1">
    <citation type="journal article" date="2024" name="G3 (Bethesda)">
        <title>Genome assembly of Hibiscus sabdariffa L. provides insights into metabolisms of medicinal natural products.</title>
        <authorList>
            <person name="Kim T."/>
        </authorList>
    </citation>
    <scope>NUCLEOTIDE SEQUENCE [LARGE SCALE GENOMIC DNA]</scope>
    <source>
        <strain evidence="6">TK-2024</strain>
        <tissue evidence="6">Old leaves</tissue>
    </source>
</reference>
<feature type="compositionally biased region" description="Basic and acidic residues" evidence="3">
    <location>
        <begin position="427"/>
        <end position="437"/>
    </location>
</feature>
<keyword evidence="7" id="KW-1185">Reference proteome</keyword>
<evidence type="ECO:0000259" key="4">
    <source>
        <dbReference type="PROSITE" id="PS50090"/>
    </source>
</evidence>
<evidence type="ECO:0000313" key="7">
    <source>
        <dbReference type="Proteomes" id="UP001396334"/>
    </source>
</evidence>
<feature type="region of interest" description="Disordered" evidence="3">
    <location>
        <begin position="416"/>
        <end position="556"/>
    </location>
</feature>
<dbReference type="PROSITE" id="PS51294">
    <property type="entry name" value="HTH_MYB"/>
    <property type="match status" value="1"/>
</dbReference>
<dbReference type="PANTHER" id="PTHR46993">
    <property type="entry name" value="MYB TRANSCRIPTION FACTOR"/>
    <property type="match status" value="1"/>
</dbReference>
<protein>
    <submittedName>
        <fullName evidence="6">Uncharacterized protein</fullName>
    </submittedName>
</protein>
<dbReference type="Proteomes" id="UP001396334">
    <property type="component" value="Unassembled WGS sequence"/>
</dbReference>
<dbReference type="InterPro" id="IPR001005">
    <property type="entry name" value="SANT/Myb"/>
</dbReference>
<gene>
    <name evidence="6" type="ORF">V6N11_032837</name>
</gene>
<dbReference type="SUPFAM" id="SSF46689">
    <property type="entry name" value="Homeodomain-like"/>
    <property type="match status" value="1"/>
</dbReference>
<evidence type="ECO:0000256" key="2">
    <source>
        <dbReference type="ARBA" id="ARBA00023242"/>
    </source>
</evidence>
<evidence type="ECO:0000259" key="5">
    <source>
        <dbReference type="PROSITE" id="PS51294"/>
    </source>
</evidence>
<evidence type="ECO:0000256" key="3">
    <source>
        <dbReference type="SAM" id="MobiDB-lite"/>
    </source>
</evidence>
<feature type="domain" description="Myb-like" evidence="4">
    <location>
        <begin position="606"/>
        <end position="660"/>
    </location>
</feature>
<comment type="subcellular location">
    <subcellularLocation>
        <location evidence="1">Nucleus</location>
    </subcellularLocation>
</comment>
<proteinExistence type="predicted"/>
<organism evidence="6 7">
    <name type="scientific">Hibiscus sabdariffa</name>
    <name type="common">roselle</name>
    <dbReference type="NCBI Taxonomy" id="183260"/>
    <lineage>
        <taxon>Eukaryota</taxon>
        <taxon>Viridiplantae</taxon>
        <taxon>Streptophyta</taxon>
        <taxon>Embryophyta</taxon>
        <taxon>Tracheophyta</taxon>
        <taxon>Spermatophyta</taxon>
        <taxon>Magnoliopsida</taxon>
        <taxon>eudicotyledons</taxon>
        <taxon>Gunneridae</taxon>
        <taxon>Pentapetalae</taxon>
        <taxon>rosids</taxon>
        <taxon>malvids</taxon>
        <taxon>Malvales</taxon>
        <taxon>Malvaceae</taxon>
        <taxon>Malvoideae</taxon>
        <taxon>Hibiscus</taxon>
    </lineage>
</organism>
<feature type="domain" description="HTH myb-type" evidence="5">
    <location>
        <begin position="606"/>
        <end position="662"/>
    </location>
</feature>
<dbReference type="Gene3D" id="1.10.246.220">
    <property type="match status" value="1"/>
</dbReference>
<dbReference type="InterPro" id="IPR017930">
    <property type="entry name" value="Myb_dom"/>
</dbReference>
<comment type="caution">
    <text evidence="6">The sequence shown here is derived from an EMBL/GenBank/DDBJ whole genome shotgun (WGS) entry which is preliminary data.</text>
</comment>
<feature type="compositionally biased region" description="Basic and acidic residues" evidence="3">
    <location>
        <begin position="501"/>
        <end position="520"/>
    </location>
</feature>
<dbReference type="PANTHER" id="PTHR46993:SF6">
    <property type="entry name" value="MYB TRANSCRIPTION FACTOR"/>
    <property type="match status" value="1"/>
</dbReference>
<dbReference type="InterPro" id="IPR009057">
    <property type="entry name" value="Homeodomain-like_sf"/>
</dbReference>
<feature type="compositionally biased region" description="Basic and acidic residues" evidence="3">
    <location>
        <begin position="472"/>
        <end position="491"/>
    </location>
</feature>
<sequence>MEDFSFAHEPDPYVLSVLKQYYTQTNGEKGGDGDYDTFCLHSKASTLRSIRNRTANCSVSDGILESLILIDEIDRRRGVPPSDAMREAFCAVAVHLTLWWLPVSWDDYFDAVRRIWGKQIGNLELSGASGLLSTGLAKWRKEIEAALWDRETAKKLLLINTLDEALRLIRVYLREASRSMNHAFRRLPGHPTADDVAYVPASAPTEENEILRANSHTQNELHSSRRQHKGVVIAGLEENQPSCTKNGSQSASEFNGLQQVPLKSVTGEVGDKVTDLLSEALDSAEMVASCSETKISHAEGIVKDSDKDIGDPTNCCADKGKRISMANSQTRCDPSSSCRNHERPAVISAREEDWPSYRKYVSLSSPEIDKVRNMFKSSVVDLLANVDDPLPKALEVAERIVSYGVASKKLHSEGDGIMELGAGAPDETIRKDNDRMDGNLPAPSAEPSQDNGLIRKDNDRMDGNVPAPSADHTAEPSQDKGSIRKDNDRMDGNVPAPSADHTAEPSQDKGSIRKDNDRMDGNVPAPSADHTAEPSQDKGNGAFIRPNKVRRTGIMERNGTARTFEWEDSIDNSSEELDSFSNRCTLPSPRTKHVSPLHIDEPKRWGRRRKVNRWTDEEEKALTEGVQKYGNQWTRILETYKEIFRDRSSVDLKDKWRNLLRK</sequence>
<evidence type="ECO:0000256" key="1">
    <source>
        <dbReference type="ARBA" id="ARBA00004123"/>
    </source>
</evidence>
<dbReference type="CDD" id="cd11660">
    <property type="entry name" value="SANT_TRF"/>
    <property type="match status" value="1"/>
</dbReference>
<dbReference type="SMART" id="SM00717">
    <property type="entry name" value="SANT"/>
    <property type="match status" value="1"/>
</dbReference>
<name>A0ABR2T2I4_9ROSI</name>
<dbReference type="EMBL" id="JBBPBN010000010">
    <property type="protein sequence ID" value="KAK9031459.1"/>
    <property type="molecule type" value="Genomic_DNA"/>
</dbReference>